<dbReference type="PATRIC" id="fig|1300348.6.peg.1607"/>
<evidence type="ECO:0000313" key="2">
    <source>
        <dbReference type="EMBL" id="SED96910.1"/>
    </source>
</evidence>
<reference evidence="2 4" key="2">
    <citation type="submission" date="2016-10" db="EMBL/GenBank/DDBJ databases">
        <authorList>
            <person name="Varghese N."/>
            <person name="Submissions S."/>
        </authorList>
    </citation>
    <scope>NUCLEOTIDE SEQUENCE [LARGE SCALE GENOMIC DNA]</scope>
    <source>
        <strain evidence="2 4">DSW-5</strain>
    </source>
</reference>
<organism evidence="1 3">
    <name type="scientific">Polaribacter dokdonensis DSW-5</name>
    <dbReference type="NCBI Taxonomy" id="1300348"/>
    <lineage>
        <taxon>Bacteria</taxon>
        <taxon>Pseudomonadati</taxon>
        <taxon>Bacteroidota</taxon>
        <taxon>Flavobacteriia</taxon>
        <taxon>Flavobacteriales</taxon>
        <taxon>Flavobacteriaceae</taxon>
    </lineage>
</organism>
<gene>
    <name evidence="1" type="ORF">I602_1608</name>
    <name evidence="2" type="ORF">SAMN05444353_0159</name>
</gene>
<dbReference type="STRING" id="1300348.I602_1608"/>
<evidence type="ECO:0000313" key="4">
    <source>
        <dbReference type="Proteomes" id="UP000183071"/>
    </source>
</evidence>
<dbReference type="EMBL" id="LGBR01000001">
    <property type="protein sequence ID" value="KOY52048.1"/>
    <property type="molecule type" value="Genomic_DNA"/>
</dbReference>
<evidence type="ECO:0000313" key="1">
    <source>
        <dbReference type="EMBL" id="KOY52048.1"/>
    </source>
</evidence>
<name>A0A0N0UNM4_9FLAO</name>
<reference evidence="1 3" key="1">
    <citation type="submission" date="2015-07" db="EMBL/GenBank/DDBJ databases">
        <title>Genome of Polaribacter dokdonenesis DSW-5, isolated from seawater off Dokdo in Korea.</title>
        <authorList>
            <person name="Yoon K."/>
            <person name="Song J.Y."/>
            <person name="Kim J.F."/>
        </authorList>
    </citation>
    <scope>NUCLEOTIDE SEQUENCE [LARGE SCALE GENOMIC DNA]</scope>
    <source>
        <strain evidence="1 3">DSW-5</strain>
    </source>
</reference>
<dbReference type="OrthoDB" id="1494722at2"/>
<dbReference type="Proteomes" id="UP000183071">
    <property type="component" value="Unassembled WGS sequence"/>
</dbReference>
<accession>A0A0N0UNM4</accession>
<dbReference type="EMBL" id="FNUE01000001">
    <property type="protein sequence ID" value="SED96910.1"/>
    <property type="molecule type" value="Genomic_DNA"/>
</dbReference>
<dbReference type="Proteomes" id="UP000037716">
    <property type="component" value="Unassembled WGS sequence"/>
</dbReference>
<evidence type="ECO:0000313" key="3">
    <source>
        <dbReference type="Proteomes" id="UP000037716"/>
    </source>
</evidence>
<dbReference type="RefSeq" id="WP_053974184.1">
    <property type="nucleotide sequence ID" value="NZ_FNUE01000001.1"/>
</dbReference>
<keyword evidence="4" id="KW-1185">Reference proteome</keyword>
<sequence length="223" mass="25465">MKYKISINPLVDFSKGTDARKKRIIRDSKKPPILKVGWYQTPRACIKKSLSENGNEEPIIKGLEKLKNKIVSKPQQINNRASSLLAMRKFLDIDIPEIFKNHDLTIIKRRVNKSTYIEGVEILVSPDIVFTFDYEGKKYIGGVKIHLSKGNVFELQDSKMVATILHKHITEISESYKAIPLTDICFSLDVFDGRLVSAPKNPEKLMSKVKNVCSEIKNFWMVA</sequence>
<comment type="caution">
    <text evidence="1">The sequence shown here is derived from an EMBL/GenBank/DDBJ whole genome shotgun (WGS) entry which is preliminary data.</text>
</comment>
<proteinExistence type="predicted"/>
<dbReference type="AlphaFoldDB" id="A0A0N0UNM4"/>
<protein>
    <submittedName>
        <fullName evidence="1">Uncharacterized protein</fullName>
    </submittedName>
</protein>